<dbReference type="AlphaFoldDB" id="A0A2K9Z2Y4"/>
<dbReference type="GO" id="GO:0005524">
    <property type="term" value="F:ATP binding"/>
    <property type="evidence" value="ECO:0007669"/>
    <property type="project" value="UniProtKB-KW"/>
</dbReference>
<evidence type="ECO:0000256" key="1">
    <source>
        <dbReference type="ARBA" id="ARBA00022741"/>
    </source>
</evidence>
<evidence type="ECO:0000313" key="4">
    <source>
        <dbReference type="EMBL" id="AUW42604.1"/>
    </source>
</evidence>
<dbReference type="GO" id="GO:0016887">
    <property type="term" value="F:ATP hydrolysis activity"/>
    <property type="evidence" value="ECO:0007669"/>
    <property type="project" value="InterPro"/>
</dbReference>
<protein>
    <recommendedName>
        <fullName evidence="3">ABC transporter domain-containing protein</fullName>
    </recommendedName>
</protein>
<dbReference type="EMBL" id="CP025012">
    <property type="protein sequence ID" value="AUW42604.1"/>
    <property type="molecule type" value="Genomic_DNA"/>
</dbReference>
<keyword evidence="2" id="KW-0067">ATP-binding</keyword>
<evidence type="ECO:0000313" key="5">
    <source>
        <dbReference type="Proteomes" id="UP000238523"/>
    </source>
</evidence>
<dbReference type="Pfam" id="PF00005">
    <property type="entry name" value="ABC_tran"/>
    <property type="match status" value="1"/>
</dbReference>
<dbReference type="InterPro" id="IPR050107">
    <property type="entry name" value="ABC_carbohydrate_import_ATPase"/>
</dbReference>
<dbReference type="PANTHER" id="PTHR43790">
    <property type="entry name" value="CARBOHYDRATE TRANSPORT ATP-BINDING PROTEIN MG119-RELATED"/>
    <property type="match status" value="1"/>
</dbReference>
<reference evidence="4 5" key="1">
    <citation type="submission" date="2017-11" db="EMBL/GenBank/DDBJ databases">
        <title>Complete genome of Rhizobium leguminosarum Norway, an ineffective micro-symbiont.</title>
        <authorList>
            <person name="Hoffrichter A."/>
            <person name="Liang J."/>
            <person name="Brachmann A."/>
            <person name="Marin M."/>
        </authorList>
    </citation>
    <scope>NUCLEOTIDE SEQUENCE [LARGE SCALE GENOMIC DNA]</scope>
    <source>
        <strain evidence="4 5">Norway</strain>
    </source>
</reference>
<dbReference type="Proteomes" id="UP000238523">
    <property type="component" value="Chromosome"/>
</dbReference>
<dbReference type="SUPFAM" id="SSF52540">
    <property type="entry name" value="P-loop containing nucleoside triphosphate hydrolases"/>
    <property type="match status" value="1"/>
</dbReference>
<sequence length="131" mass="14101">MFDKRKAIAITEGALRDLGVSSAAVRLPIGTLSSGQRQGVAVARALYFGARILILDEPTSALGVKQVERVLGYVRRAKEAGIGVILVTHNVQHAYSIGDTFVVLFRGRSVGTFDKANLNEMQLTKMMAGII</sequence>
<gene>
    <name evidence="4" type="ORF">CUJ84_Chr002243</name>
</gene>
<dbReference type="InterPro" id="IPR003439">
    <property type="entry name" value="ABC_transporter-like_ATP-bd"/>
</dbReference>
<proteinExistence type="predicted"/>
<name>A0A2K9Z2Y4_RHILE</name>
<dbReference type="PANTHER" id="PTHR43790:SF8">
    <property type="entry name" value="SUGAR ABC TRANSPORTER ATP-BINDING PROTEIN"/>
    <property type="match status" value="1"/>
</dbReference>
<dbReference type="Gene3D" id="3.40.50.300">
    <property type="entry name" value="P-loop containing nucleotide triphosphate hydrolases"/>
    <property type="match status" value="1"/>
</dbReference>
<organism evidence="4 5">
    <name type="scientific">Rhizobium leguminosarum</name>
    <dbReference type="NCBI Taxonomy" id="384"/>
    <lineage>
        <taxon>Bacteria</taxon>
        <taxon>Pseudomonadati</taxon>
        <taxon>Pseudomonadota</taxon>
        <taxon>Alphaproteobacteria</taxon>
        <taxon>Hyphomicrobiales</taxon>
        <taxon>Rhizobiaceae</taxon>
        <taxon>Rhizobium/Agrobacterium group</taxon>
        <taxon>Rhizobium</taxon>
    </lineage>
</organism>
<evidence type="ECO:0000256" key="2">
    <source>
        <dbReference type="ARBA" id="ARBA00022840"/>
    </source>
</evidence>
<keyword evidence="1" id="KW-0547">Nucleotide-binding</keyword>
<evidence type="ECO:0000259" key="3">
    <source>
        <dbReference type="Pfam" id="PF00005"/>
    </source>
</evidence>
<feature type="domain" description="ABC transporter" evidence="3">
    <location>
        <begin position="14"/>
        <end position="60"/>
    </location>
</feature>
<dbReference type="InterPro" id="IPR027417">
    <property type="entry name" value="P-loop_NTPase"/>
</dbReference>
<accession>A0A2K9Z2Y4</accession>